<protein>
    <recommendedName>
        <fullName evidence="2">histidine kinase</fullName>
        <ecNumber evidence="2">2.7.13.3</ecNumber>
    </recommendedName>
</protein>
<sequence length="362" mass="37831">MTRALTLLAVAALLVMLLEASPSGRVVPAGAAGVAFVTWSVVGYRWALARAAPARAAYLAVAIVLGFLVFDLAGAGVGSTLLLVVVVVQAVMLLPLGWAVVVALLVPFVHVGMPMPDAVQQVVSTALACAFAFVLAALHLREQQARAELAEANAQLRELGAQAEELATMRERTRVARDIHDGLGHHLTVVGMQVQAARAVLASDPGRADALLGQAEDQARQALTSVRESVAALREPRPARSLAEQLEDLAGESSSTGLPTAVEVHGSERRIDSEVQVALYRAAQEGLTNIHKHAGAHAARLQLAYLPGSVALEVRDDGCGLRRDGAGFGLVGIRERAERLGGSLSVESAPGRGVTLRVELPG</sequence>
<dbReference type="RefSeq" id="WP_343993245.1">
    <property type="nucleotide sequence ID" value="NZ_BAAANB010000021.1"/>
</dbReference>
<dbReference type="PANTHER" id="PTHR24421:SF10">
    <property type="entry name" value="NITRATE_NITRITE SENSOR PROTEIN NARQ"/>
    <property type="match status" value="1"/>
</dbReference>
<keyword evidence="10" id="KW-0812">Transmembrane</keyword>
<dbReference type="Pfam" id="PF07730">
    <property type="entry name" value="HisKA_3"/>
    <property type="match status" value="1"/>
</dbReference>
<comment type="catalytic activity">
    <reaction evidence="1">
        <text>ATP + protein L-histidine = ADP + protein N-phospho-L-histidine.</text>
        <dbReference type="EC" id="2.7.13.3"/>
    </reaction>
</comment>
<keyword evidence="4" id="KW-0808">Transferase</keyword>
<dbReference type="SUPFAM" id="SSF55874">
    <property type="entry name" value="ATPase domain of HSP90 chaperone/DNA topoisomerase II/histidine kinase"/>
    <property type="match status" value="1"/>
</dbReference>
<gene>
    <name evidence="12" type="ORF">GCM10009740_32630</name>
</gene>
<evidence type="ECO:0000313" key="12">
    <source>
        <dbReference type="EMBL" id="GAA2038040.1"/>
    </source>
</evidence>
<dbReference type="EMBL" id="BAAANB010000021">
    <property type="protein sequence ID" value="GAA2038040.1"/>
    <property type="molecule type" value="Genomic_DNA"/>
</dbReference>
<keyword evidence="5" id="KW-0547">Nucleotide-binding</keyword>
<dbReference type="Proteomes" id="UP001501285">
    <property type="component" value="Unassembled WGS sequence"/>
</dbReference>
<keyword evidence="10" id="KW-0472">Membrane</keyword>
<feature type="domain" description="Histidine kinase/HSP90-like ATPase" evidence="11">
    <location>
        <begin position="274"/>
        <end position="362"/>
    </location>
</feature>
<evidence type="ECO:0000256" key="10">
    <source>
        <dbReference type="SAM" id="Phobius"/>
    </source>
</evidence>
<evidence type="ECO:0000259" key="11">
    <source>
        <dbReference type="SMART" id="SM00387"/>
    </source>
</evidence>
<evidence type="ECO:0000256" key="2">
    <source>
        <dbReference type="ARBA" id="ARBA00012438"/>
    </source>
</evidence>
<evidence type="ECO:0000256" key="6">
    <source>
        <dbReference type="ARBA" id="ARBA00022777"/>
    </source>
</evidence>
<dbReference type="Pfam" id="PF02518">
    <property type="entry name" value="HATPase_c"/>
    <property type="match status" value="1"/>
</dbReference>
<reference evidence="12 13" key="1">
    <citation type="journal article" date="2019" name="Int. J. Syst. Evol. Microbiol.">
        <title>The Global Catalogue of Microorganisms (GCM) 10K type strain sequencing project: providing services to taxonomists for standard genome sequencing and annotation.</title>
        <authorList>
            <consortium name="The Broad Institute Genomics Platform"/>
            <consortium name="The Broad Institute Genome Sequencing Center for Infectious Disease"/>
            <person name="Wu L."/>
            <person name="Ma J."/>
        </authorList>
    </citation>
    <scope>NUCLEOTIDE SEQUENCE [LARGE SCALE GENOMIC DNA]</scope>
    <source>
        <strain evidence="12 13">JCM 14283</strain>
    </source>
</reference>
<feature type="coiled-coil region" evidence="9">
    <location>
        <begin position="135"/>
        <end position="169"/>
    </location>
</feature>
<keyword evidence="13" id="KW-1185">Reference proteome</keyword>
<comment type="caution">
    <text evidence="12">The sequence shown here is derived from an EMBL/GenBank/DDBJ whole genome shotgun (WGS) entry which is preliminary data.</text>
</comment>
<evidence type="ECO:0000256" key="1">
    <source>
        <dbReference type="ARBA" id="ARBA00000085"/>
    </source>
</evidence>
<dbReference type="Gene3D" id="3.30.565.10">
    <property type="entry name" value="Histidine kinase-like ATPase, C-terminal domain"/>
    <property type="match status" value="1"/>
</dbReference>
<evidence type="ECO:0000313" key="13">
    <source>
        <dbReference type="Proteomes" id="UP001501285"/>
    </source>
</evidence>
<keyword evidence="7" id="KW-0067">ATP-binding</keyword>
<feature type="transmembrane region" description="Helical" evidence="10">
    <location>
        <begin position="30"/>
        <end position="49"/>
    </location>
</feature>
<feature type="transmembrane region" description="Helical" evidence="10">
    <location>
        <begin position="118"/>
        <end position="140"/>
    </location>
</feature>
<evidence type="ECO:0000256" key="5">
    <source>
        <dbReference type="ARBA" id="ARBA00022741"/>
    </source>
</evidence>
<evidence type="ECO:0000256" key="3">
    <source>
        <dbReference type="ARBA" id="ARBA00022553"/>
    </source>
</evidence>
<evidence type="ECO:0000256" key="7">
    <source>
        <dbReference type="ARBA" id="ARBA00022840"/>
    </source>
</evidence>
<name>A0ABN2UHW4_9MICO</name>
<dbReference type="Gene3D" id="1.20.5.1930">
    <property type="match status" value="1"/>
</dbReference>
<keyword evidence="3" id="KW-0597">Phosphoprotein</keyword>
<accession>A0ABN2UHW4</accession>
<dbReference type="InterPro" id="IPR011712">
    <property type="entry name" value="Sig_transdc_His_kin_sub3_dim/P"/>
</dbReference>
<evidence type="ECO:0000256" key="9">
    <source>
        <dbReference type="SAM" id="Coils"/>
    </source>
</evidence>
<keyword evidence="10" id="KW-1133">Transmembrane helix</keyword>
<dbReference type="InterPro" id="IPR036890">
    <property type="entry name" value="HATPase_C_sf"/>
</dbReference>
<keyword evidence="9" id="KW-0175">Coiled coil</keyword>
<dbReference type="CDD" id="cd16917">
    <property type="entry name" value="HATPase_UhpB-NarQ-NarX-like"/>
    <property type="match status" value="1"/>
</dbReference>
<organism evidence="12 13">
    <name type="scientific">Terrabacter terrae</name>
    <dbReference type="NCBI Taxonomy" id="318434"/>
    <lineage>
        <taxon>Bacteria</taxon>
        <taxon>Bacillati</taxon>
        <taxon>Actinomycetota</taxon>
        <taxon>Actinomycetes</taxon>
        <taxon>Micrococcales</taxon>
        <taxon>Intrasporangiaceae</taxon>
        <taxon>Terrabacter</taxon>
    </lineage>
</organism>
<keyword evidence="8" id="KW-0902">Two-component regulatory system</keyword>
<dbReference type="EC" id="2.7.13.3" evidence="2"/>
<dbReference type="InterPro" id="IPR003594">
    <property type="entry name" value="HATPase_dom"/>
</dbReference>
<feature type="transmembrane region" description="Helical" evidence="10">
    <location>
        <begin position="81"/>
        <end position="106"/>
    </location>
</feature>
<dbReference type="PANTHER" id="PTHR24421">
    <property type="entry name" value="NITRATE/NITRITE SENSOR PROTEIN NARX-RELATED"/>
    <property type="match status" value="1"/>
</dbReference>
<evidence type="ECO:0000256" key="8">
    <source>
        <dbReference type="ARBA" id="ARBA00023012"/>
    </source>
</evidence>
<dbReference type="SMART" id="SM00387">
    <property type="entry name" value="HATPase_c"/>
    <property type="match status" value="1"/>
</dbReference>
<feature type="transmembrane region" description="Helical" evidence="10">
    <location>
        <begin position="56"/>
        <end position="75"/>
    </location>
</feature>
<proteinExistence type="predicted"/>
<keyword evidence="6" id="KW-0418">Kinase</keyword>
<evidence type="ECO:0000256" key="4">
    <source>
        <dbReference type="ARBA" id="ARBA00022679"/>
    </source>
</evidence>
<dbReference type="InterPro" id="IPR050482">
    <property type="entry name" value="Sensor_HK_TwoCompSys"/>
</dbReference>